<comment type="caution">
    <text evidence="7">The sequence shown here is derived from an EMBL/GenBank/DDBJ whole genome shotgun (WGS) entry which is preliminary data.</text>
</comment>
<dbReference type="Pfam" id="PF07669">
    <property type="entry name" value="Eco57I"/>
    <property type="match status" value="1"/>
</dbReference>
<keyword evidence="8" id="KW-1185">Reference proteome</keyword>
<dbReference type="AlphaFoldDB" id="A0A420B6U1"/>
<dbReference type="InterPro" id="IPR029063">
    <property type="entry name" value="SAM-dependent_MTases_sf"/>
</dbReference>
<dbReference type="EMBL" id="RAPY01000002">
    <property type="protein sequence ID" value="RKE52379.1"/>
    <property type="molecule type" value="Genomic_DNA"/>
</dbReference>
<evidence type="ECO:0000256" key="5">
    <source>
        <dbReference type="ARBA" id="ARBA00047942"/>
    </source>
</evidence>
<dbReference type="Gene3D" id="3.40.50.150">
    <property type="entry name" value="Vaccinia Virus protein VP39"/>
    <property type="match status" value="1"/>
</dbReference>
<evidence type="ECO:0000256" key="2">
    <source>
        <dbReference type="ARBA" id="ARBA00022603"/>
    </source>
</evidence>
<dbReference type="GO" id="GO:0006304">
    <property type="term" value="P:DNA modification"/>
    <property type="evidence" value="ECO:0007669"/>
    <property type="project" value="InterPro"/>
</dbReference>
<keyword evidence="2 7" id="KW-0489">Methyltransferase</keyword>
<keyword evidence="3" id="KW-0808">Transferase</keyword>
<name>A0A420B6U1_SPHD1</name>
<proteinExistence type="predicted"/>
<sequence length="619" mass="71629">MNKQVFQFLKNYSTDPVLVNRLIVTSFLNYNNLSLEKNELLLYNKINQGNTIELKVLKEFEEVLNNYITKFSFENLIELFEFVISPTEKIVNGAIYTPEFIRNFIVNKQFELVSADLRKVKCCDISCGCGGFLLTITNHLRLNTEHSFKEIFKENIYGLDIAAYSVERAKILLSLFALSSGEDENFDFNLYTGNALSFDWFKASKPIRANGGFDLISGNPPYVASRNMEQESLDLMSNWSVAKSGHPDLYIPFFQIGYHFLKSKGILGYITVNTFIKSINGRALRLFLGSEKPLFHFINFAGEQIFKGRNTYTCLCFISKNPGSIKYLQTESSNLENITEEVLQVFDYKDLDHFSGWNLTNSIVTDSFIKQIENTGIKLKDKFLTRNGIATLKNDSYKFTPVGETKKHYIFLKNQISFKIEREVCRDIINANKIKDENDLQEMLEKIIFPYEVDNHGKLQIIPEDKLKSRFPNCYLYLLTQKEILATRDKGLKNYEEWYAYGRRQSMDINSLKLFFPHITTKPRFIISDDLDLLFYNGIAIISDDLQELKFLKVILESDIFYKYILLTTKNYSSGFLSMSKNYIKNFGILDVTEDVKIKIINSSDPNKLLNKLYGLVKS</sequence>
<evidence type="ECO:0000313" key="7">
    <source>
        <dbReference type="EMBL" id="RKE52379.1"/>
    </source>
</evidence>
<dbReference type="GO" id="GO:0032259">
    <property type="term" value="P:methylation"/>
    <property type="evidence" value="ECO:0007669"/>
    <property type="project" value="UniProtKB-KW"/>
</dbReference>
<evidence type="ECO:0000256" key="1">
    <source>
        <dbReference type="ARBA" id="ARBA00011900"/>
    </source>
</evidence>
<dbReference type="InterPro" id="IPR011639">
    <property type="entry name" value="MethylTrfase_TaqI-like_dom"/>
</dbReference>
<dbReference type="PRINTS" id="PR00507">
    <property type="entry name" value="N12N6MTFRASE"/>
</dbReference>
<feature type="domain" description="Type II methyltransferase M.TaqI-like" evidence="6">
    <location>
        <begin position="154"/>
        <end position="306"/>
    </location>
</feature>
<dbReference type="OrthoDB" id="32195at2"/>
<gene>
    <name evidence="7" type="ORF">DFQ12_2615</name>
</gene>
<dbReference type="Proteomes" id="UP000286246">
    <property type="component" value="Unassembled WGS sequence"/>
</dbReference>
<evidence type="ECO:0000313" key="8">
    <source>
        <dbReference type="Proteomes" id="UP000286246"/>
    </source>
</evidence>
<reference evidence="7 8" key="1">
    <citation type="submission" date="2018-09" db="EMBL/GenBank/DDBJ databases">
        <title>Genomic Encyclopedia of Type Strains, Phase III (KMG-III): the genomes of soil and plant-associated and newly described type strains.</title>
        <authorList>
            <person name="Whitman W."/>
        </authorList>
    </citation>
    <scope>NUCLEOTIDE SEQUENCE [LARGE SCALE GENOMIC DNA]</scope>
    <source>
        <strain evidence="7 8">CECT 7938</strain>
    </source>
</reference>
<dbReference type="SUPFAM" id="SSF53335">
    <property type="entry name" value="S-adenosyl-L-methionine-dependent methyltransferases"/>
    <property type="match status" value="1"/>
</dbReference>
<evidence type="ECO:0000256" key="4">
    <source>
        <dbReference type="ARBA" id="ARBA00022691"/>
    </source>
</evidence>
<keyword evidence="4" id="KW-0949">S-adenosyl-L-methionine</keyword>
<evidence type="ECO:0000259" key="6">
    <source>
        <dbReference type="Pfam" id="PF07669"/>
    </source>
</evidence>
<comment type="catalytic activity">
    <reaction evidence="5">
        <text>a 2'-deoxyadenosine in DNA + S-adenosyl-L-methionine = an N(6)-methyl-2'-deoxyadenosine in DNA + S-adenosyl-L-homocysteine + H(+)</text>
        <dbReference type="Rhea" id="RHEA:15197"/>
        <dbReference type="Rhea" id="RHEA-COMP:12418"/>
        <dbReference type="Rhea" id="RHEA-COMP:12419"/>
        <dbReference type="ChEBI" id="CHEBI:15378"/>
        <dbReference type="ChEBI" id="CHEBI:57856"/>
        <dbReference type="ChEBI" id="CHEBI:59789"/>
        <dbReference type="ChEBI" id="CHEBI:90615"/>
        <dbReference type="ChEBI" id="CHEBI:90616"/>
        <dbReference type="EC" id="2.1.1.72"/>
    </reaction>
</comment>
<dbReference type="PANTHER" id="PTHR33841">
    <property type="entry name" value="DNA METHYLTRANSFERASE YEEA-RELATED"/>
    <property type="match status" value="1"/>
</dbReference>
<accession>A0A420B6U1</accession>
<dbReference type="RefSeq" id="WP_120259420.1">
    <property type="nucleotide sequence ID" value="NZ_RAPY01000002.1"/>
</dbReference>
<organism evidence="7 8">
    <name type="scientific">Sphingobacterium detergens</name>
    <dbReference type="NCBI Taxonomy" id="1145106"/>
    <lineage>
        <taxon>Bacteria</taxon>
        <taxon>Pseudomonadati</taxon>
        <taxon>Bacteroidota</taxon>
        <taxon>Sphingobacteriia</taxon>
        <taxon>Sphingobacteriales</taxon>
        <taxon>Sphingobacteriaceae</taxon>
        <taxon>Sphingobacterium</taxon>
    </lineage>
</organism>
<protein>
    <recommendedName>
        <fullName evidence="1">site-specific DNA-methyltransferase (adenine-specific)</fullName>
        <ecNumber evidence="1">2.1.1.72</ecNumber>
    </recommendedName>
</protein>
<dbReference type="GO" id="GO:0009007">
    <property type="term" value="F:site-specific DNA-methyltransferase (adenine-specific) activity"/>
    <property type="evidence" value="ECO:0007669"/>
    <property type="project" value="UniProtKB-EC"/>
</dbReference>
<dbReference type="InterPro" id="IPR050953">
    <property type="entry name" value="N4_N6_ade-DNA_methylase"/>
</dbReference>
<dbReference type="EC" id="2.1.1.72" evidence="1"/>
<dbReference type="PANTHER" id="PTHR33841:SF1">
    <property type="entry name" value="DNA METHYLTRANSFERASE A"/>
    <property type="match status" value="1"/>
</dbReference>
<evidence type="ECO:0000256" key="3">
    <source>
        <dbReference type="ARBA" id="ARBA00022679"/>
    </source>
</evidence>